<dbReference type="InterPro" id="IPR000210">
    <property type="entry name" value="BTB/POZ_dom"/>
</dbReference>
<dbReference type="SUPFAM" id="SSF49599">
    <property type="entry name" value="TRAF domain-like"/>
    <property type="match status" value="1"/>
</dbReference>
<dbReference type="Gene3D" id="3.30.710.10">
    <property type="entry name" value="Potassium Channel Kv1.1, Chain A"/>
    <property type="match status" value="1"/>
</dbReference>
<dbReference type="InterPro" id="IPR056423">
    <property type="entry name" value="BACK_BPM_SPOP"/>
</dbReference>
<dbReference type="AlphaFoldDB" id="A0ABC9BYU1"/>
<dbReference type="Proteomes" id="UP001497457">
    <property type="component" value="Chromosome 28b"/>
</dbReference>
<comment type="pathway">
    <text evidence="1">Protein modification; protein ubiquitination.</text>
</comment>
<accession>A0ABC9BYU1</accession>
<comment type="similarity">
    <text evidence="2">Belongs to the Tdpoz family.</text>
</comment>
<name>A0ABC9BYU1_9POAL</name>
<dbReference type="PANTHER" id="PTHR26379">
    <property type="entry name" value="BTB/POZ AND MATH DOMAIN-CONTAINING PROTEIN 1"/>
    <property type="match status" value="1"/>
</dbReference>
<dbReference type="EMBL" id="OZ075138">
    <property type="protein sequence ID" value="CAL5011301.1"/>
    <property type="molecule type" value="Genomic_DNA"/>
</dbReference>
<evidence type="ECO:0000259" key="3">
    <source>
        <dbReference type="PROSITE" id="PS50097"/>
    </source>
</evidence>
<reference evidence="4" key="1">
    <citation type="submission" date="2024-10" db="EMBL/GenBank/DDBJ databases">
        <authorList>
            <person name="Ryan C."/>
        </authorList>
    </citation>
    <scope>NUCLEOTIDE SEQUENCE [LARGE SCALE GENOMIC DNA]</scope>
</reference>
<keyword evidence="5" id="KW-1185">Reference proteome</keyword>
<evidence type="ECO:0000313" key="4">
    <source>
        <dbReference type="EMBL" id="CAL5011301.1"/>
    </source>
</evidence>
<dbReference type="InterPro" id="IPR002083">
    <property type="entry name" value="MATH/TRAF_dom"/>
</dbReference>
<dbReference type="Gene3D" id="1.25.40.420">
    <property type="match status" value="1"/>
</dbReference>
<dbReference type="PROSITE" id="PS50097">
    <property type="entry name" value="BTB"/>
    <property type="match status" value="1"/>
</dbReference>
<dbReference type="Gene3D" id="2.60.210.10">
    <property type="entry name" value="Apoptosis, Tumor Necrosis Factor Receptor Associated Protein 2, Chain A"/>
    <property type="match status" value="1"/>
</dbReference>
<dbReference type="Pfam" id="PF00651">
    <property type="entry name" value="BTB"/>
    <property type="match status" value="1"/>
</dbReference>
<organism evidence="4 5">
    <name type="scientific">Urochloa decumbens</name>
    <dbReference type="NCBI Taxonomy" id="240449"/>
    <lineage>
        <taxon>Eukaryota</taxon>
        <taxon>Viridiplantae</taxon>
        <taxon>Streptophyta</taxon>
        <taxon>Embryophyta</taxon>
        <taxon>Tracheophyta</taxon>
        <taxon>Spermatophyta</taxon>
        <taxon>Magnoliopsida</taxon>
        <taxon>Liliopsida</taxon>
        <taxon>Poales</taxon>
        <taxon>Poaceae</taxon>
        <taxon>PACMAD clade</taxon>
        <taxon>Panicoideae</taxon>
        <taxon>Panicodae</taxon>
        <taxon>Paniceae</taxon>
        <taxon>Melinidinae</taxon>
        <taxon>Urochloa</taxon>
    </lineage>
</organism>
<gene>
    <name evidence="4" type="ORF">URODEC1_LOCUS70388</name>
</gene>
<sequence length="380" mass="42552">MIITPRRLAPRDLDPSSIMEAKGSTTLELCGVLRYHPAAVADEPQPPQLSFPAWMFCSPVFTTGGYYWSVRLLPADMPHGVIDRFSTSLQLMSRGATRVMASHELSVLDPNAILPPKPLFRTPPRHFAFDRDHNDVVKISLQDQCLEYVRGGRLLFQCTVTVFPPEDTTPGASAQIVMPPSDMLGRLGEVLETGDGADVTFSVEGELFPAHKVILAMRSPVFKAELYGEMRENGAAHAIVIDDMRPGTFRALLRYFYTDASPTIISGDDDSEDEGDDSEHDIRVWELLTAADRYDVQRLKLICERILCTRLHIVNVADTLALADQHHCDTLKDACIEFMTTSQRMGQVAGTHGYMQLKIFHPHLLFQVLEKSSNFQRHVE</sequence>
<dbReference type="CDD" id="cd00121">
    <property type="entry name" value="MATH"/>
    <property type="match status" value="1"/>
</dbReference>
<feature type="domain" description="BTB" evidence="3">
    <location>
        <begin position="197"/>
        <end position="259"/>
    </location>
</feature>
<evidence type="ECO:0000256" key="1">
    <source>
        <dbReference type="ARBA" id="ARBA00004906"/>
    </source>
</evidence>
<dbReference type="Pfam" id="PF24570">
    <property type="entry name" value="BACK_BPM_SPOP"/>
    <property type="match status" value="1"/>
</dbReference>
<dbReference type="SMART" id="SM00225">
    <property type="entry name" value="BTB"/>
    <property type="match status" value="1"/>
</dbReference>
<dbReference type="InterPro" id="IPR008974">
    <property type="entry name" value="TRAF-like"/>
</dbReference>
<proteinExistence type="inferred from homology"/>
<evidence type="ECO:0000256" key="2">
    <source>
        <dbReference type="ARBA" id="ARBA00010846"/>
    </source>
</evidence>
<dbReference type="PANTHER" id="PTHR26379:SF438">
    <property type="entry name" value="OS08G0128700 PROTEIN"/>
    <property type="match status" value="1"/>
</dbReference>
<dbReference type="InterPro" id="IPR045005">
    <property type="entry name" value="BPM1-6"/>
</dbReference>
<dbReference type="InterPro" id="IPR011333">
    <property type="entry name" value="SKP1/BTB/POZ_sf"/>
</dbReference>
<dbReference type="SUPFAM" id="SSF54695">
    <property type="entry name" value="POZ domain"/>
    <property type="match status" value="1"/>
</dbReference>
<protein>
    <recommendedName>
        <fullName evidence="3">BTB domain-containing protein</fullName>
    </recommendedName>
</protein>
<evidence type="ECO:0000313" key="5">
    <source>
        <dbReference type="Proteomes" id="UP001497457"/>
    </source>
</evidence>